<sequence length="103" mass="11192">MTKKRCLAPPLQTSVPHQRGDVSPSTDLRLKPVANIQYKPTSVQSKNLSELDLCGVGYTTILNIPFGLPGHENGCCRYVDGDARSAFSKGKSEIAEVGDQSDW</sequence>
<dbReference type="Proteomes" id="UP000499080">
    <property type="component" value="Unassembled WGS sequence"/>
</dbReference>
<dbReference type="AlphaFoldDB" id="A0A4Y2CQ92"/>
<keyword evidence="3" id="KW-1185">Reference proteome</keyword>
<name>A0A4Y2CQ92_ARAVE</name>
<evidence type="ECO:0000313" key="2">
    <source>
        <dbReference type="EMBL" id="GBM06580.1"/>
    </source>
</evidence>
<proteinExistence type="predicted"/>
<protein>
    <submittedName>
        <fullName evidence="2">Uncharacterized protein</fullName>
    </submittedName>
</protein>
<organism evidence="2 3">
    <name type="scientific">Araneus ventricosus</name>
    <name type="common">Orbweaver spider</name>
    <name type="synonym">Epeira ventricosa</name>
    <dbReference type="NCBI Taxonomy" id="182803"/>
    <lineage>
        <taxon>Eukaryota</taxon>
        <taxon>Metazoa</taxon>
        <taxon>Ecdysozoa</taxon>
        <taxon>Arthropoda</taxon>
        <taxon>Chelicerata</taxon>
        <taxon>Arachnida</taxon>
        <taxon>Araneae</taxon>
        <taxon>Araneomorphae</taxon>
        <taxon>Entelegynae</taxon>
        <taxon>Araneoidea</taxon>
        <taxon>Araneidae</taxon>
        <taxon>Araneus</taxon>
    </lineage>
</organism>
<gene>
    <name evidence="2" type="ORF">AVEN_220025_1</name>
</gene>
<comment type="caution">
    <text evidence="2">The sequence shown here is derived from an EMBL/GenBank/DDBJ whole genome shotgun (WGS) entry which is preliminary data.</text>
</comment>
<reference evidence="2 3" key="1">
    <citation type="journal article" date="2019" name="Sci. Rep.">
        <title>Orb-weaving spider Araneus ventricosus genome elucidates the spidroin gene catalogue.</title>
        <authorList>
            <person name="Kono N."/>
            <person name="Nakamura H."/>
            <person name="Ohtoshi R."/>
            <person name="Moran D.A.P."/>
            <person name="Shinohara A."/>
            <person name="Yoshida Y."/>
            <person name="Fujiwara M."/>
            <person name="Mori M."/>
            <person name="Tomita M."/>
            <person name="Arakawa K."/>
        </authorList>
    </citation>
    <scope>NUCLEOTIDE SEQUENCE [LARGE SCALE GENOMIC DNA]</scope>
</reference>
<feature type="region of interest" description="Disordered" evidence="1">
    <location>
        <begin position="1"/>
        <end position="26"/>
    </location>
</feature>
<evidence type="ECO:0000313" key="3">
    <source>
        <dbReference type="Proteomes" id="UP000499080"/>
    </source>
</evidence>
<evidence type="ECO:0000256" key="1">
    <source>
        <dbReference type="SAM" id="MobiDB-lite"/>
    </source>
</evidence>
<accession>A0A4Y2CQ92</accession>
<dbReference type="EMBL" id="BGPR01000231">
    <property type="protein sequence ID" value="GBM06580.1"/>
    <property type="molecule type" value="Genomic_DNA"/>
</dbReference>